<dbReference type="RefSeq" id="WP_306930413.1">
    <property type="nucleotide sequence ID" value="NZ_JAUTBL010000002.1"/>
</dbReference>
<comment type="caution">
    <text evidence="1">The sequence shown here is derived from an EMBL/GenBank/DDBJ whole genome shotgun (WGS) entry which is preliminary data.</text>
</comment>
<organism evidence="1 2">
    <name type="scientific">Agrobacterium larrymoorei</name>
    <dbReference type="NCBI Taxonomy" id="160699"/>
    <lineage>
        <taxon>Bacteria</taxon>
        <taxon>Pseudomonadati</taxon>
        <taxon>Pseudomonadota</taxon>
        <taxon>Alphaproteobacteria</taxon>
        <taxon>Hyphomicrobiales</taxon>
        <taxon>Rhizobiaceae</taxon>
        <taxon>Rhizobium/Agrobacterium group</taxon>
        <taxon>Agrobacterium</taxon>
    </lineage>
</organism>
<dbReference type="Proteomes" id="UP001224781">
    <property type="component" value="Unassembled WGS sequence"/>
</dbReference>
<dbReference type="EMBL" id="JAUTBL010000002">
    <property type="protein sequence ID" value="MDQ1184700.1"/>
    <property type="molecule type" value="Genomic_DNA"/>
</dbReference>
<evidence type="ECO:0000313" key="1">
    <source>
        <dbReference type="EMBL" id="MDQ1184700.1"/>
    </source>
</evidence>
<dbReference type="GO" id="GO:0003677">
    <property type="term" value="F:DNA binding"/>
    <property type="evidence" value="ECO:0007669"/>
    <property type="project" value="UniProtKB-KW"/>
</dbReference>
<evidence type="ECO:0000313" key="2">
    <source>
        <dbReference type="Proteomes" id="UP001224781"/>
    </source>
</evidence>
<keyword evidence="2" id="KW-1185">Reference proteome</keyword>
<proteinExistence type="predicted"/>
<sequence>MNSGILPFGRREWLEAVCRDPGISALQFRVAYALSGMISAEGRLRARLIEIAARSGTTGPSVRGALFRLAERGFLVIRLEKQQVAITVPKSIPRRTPEPVERDSAA</sequence>
<name>A0ABU0UIC0_9HYPH</name>
<protein>
    <submittedName>
        <fullName evidence="1">DNA-binding MarR family transcriptional regulator</fullName>
    </submittedName>
</protein>
<accession>A0ABU0UIC0</accession>
<keyword evidence="1" id="KW-0238">DNA-binding</keyword>
<reference evidence="1 2" key="1">
    <citation type="submission" date="2023-07" db="EMBL/GenBank/DDBJ databases">
        <title>Functional and genomic diversity of the sorghum phyllosphere microbiome.</title>
        <authorList>
            <person name="Shade A."/>
        </authorList>
    </citation>
    <scope>NUCLEOTIDE SEQUENCE [LARGE SCALE GENOMIC DNA]</scope>
    <source>
        <strain evidence="1 2">SORGH_AS_1126</strain>
    </source>
</reference>
<gene>
    <name evidence="1" type="ORF">QE408_001843</name>
</gene>